<evidence type="ECO:0008006" key="3">
    <source>
        <dbReference type="Google" id="ProtNLM"/>
    </source>
</evidence>
<reference evidence="1 2" key="1">
    <citation type="journal article" date="2022" name="Genome Biol. Evol.">
        <title>Host diet, physiology and behaviors set the stage for Lachnospiraceae cladogenesis.</title>
        <authorList>
            <person name="Vera-Ponce De Leon A."/>
            <person name="Schneider M."/>
            <person name="Jahnes B.C."/>
            <person name="Sadowski V."/>
            <person name="Camuy-Velez L.A."/>
            <person name="Duan J."/>
            <person name="Sabree Z.L."/>
        </authorList>
    </citation>
    <scope>NUCLEOTIDE SEQUENCE [LARGE SCALE GENOMIC DNA]</scope>
    <source>
        <strain evidence="1 2">PAL113</strain>
    </source>
</reference>
<evidence type="ECO:0000313" key="2">
    <source>
        <dbReference type="Proteomes" id="UP001523566"/>
    </source>
</evidence>
<comment type="caution">
    <text evidence="1">The sequence shown here is derived from an EMBL/GenBank/DDBJ whole genome shotgun (WGS) entry which is preliminary data.</text>
</comment>
<dbReference type="EMBL" id="JAMZFW010000005">
    <property type="protein sequence ID" value="MCP1101829.1"/>
    <property type="molecule type" value="Genomic_DNA"/>
</dbReference>
<sequence length="186" mass="21330">MKRSNKIVLVSHCILNPNAKVHGLVDFTMQHSIVKDLLDMNIGIIQLPCVEQDMCGIRRWGQVVEQLDFPNFKNRCRELLTPILNQVVDFYEHNYHLLGVIGMDGSPTCGVHYTCSGDWYGEIGENFNLTNKIKSLHYQNRPGVMIQVLQKMLSDARLTIPFYALDEENLGRSQEKIIKQIKGELE</sequence>
<evidence type="ECO:0000313" key="1">
    <source>
        <dbReference type="EMBL" id="MCP1101829.1"/>
    </source>
</evidence>
<proteinExistence type="predicted"/>
<name>A0ABT1E890_9FIRM</name>
<dbReference type="InterPro" id="IPR054648">
    <property type="entry name" value="TudS-rel"/>
</dbReference>
<dbReference type="NCBIfam" id="NF045597">
    <property type="entry name" value="TudS_rel_CD3072"/>
    <property type="match status" value="1"/>
</dbReference>
<gene>
    <name evidence="1" type="ORF">NK125_05295</name>
</gene>
<dbReference type="RefSeq" id="WP_262065614.1">
    <property type="nucleotide sequence ID" value="NZ_JAMXOD010000005.1"/>
</dbReference>
<dbReference type="Proteomes" id="UP001523566">
    <property type="component" value="Unassembled WGS sequence"/>
</dbReference>
<protein>
    <recommendedName>
        <fullName evidence="3">DUF523 domain-containing protein</fullName>
    </recommendedName>
</protein>
<keyword evidence="2" id="KW-1185">Reference proteome</keyword>
<organism evidence="1 2">
    <name type="scientific">Aequitasia blattaphilus</name>
    <dbReference type="NCBI Taxonomy" id="2949332"/>
    <lineage>
        <taxon>Bacteria</taxon>
        <taxon>Bacillati</taxon>
        <taxon>Bacillota</taxon>
        <taxon>Clostridia</taxon>
        <taxon>Lachnospirales</taxon>
        <taxon>Lachnospiraceae</taxon>
        <taxon>Aequitasia</taxon>
    </lineage>
</organism>
<accession>A0ABT1E890</accession>